<evidence type="ECO:0000259" key="1">
    <source>
        <dbReference type="Pfam" id="PF08818"/>
    </source>
</evidence>
<accession>A0A1I2FL18</accession>
<feature type="domain" description="YdhG-like" evidence="1">
    <location>
        <begin position="15"/>
        <end position="131"/>
    </location>
</feature>
<name>A0A1I2FL18_9BACI</name>
<dbReference type="Pfam" id="PF08818">
    <property type="entry name" value="DUF1801"/>
    <property type="match status" value="1"/>
</dbReference>
<dbReference type="AlphaFoldDB" id="A0A1I2FL18"/>
<dbReference type="STRING" id="930128.SAMN05192532_1146"/>
<dbReference type="RefSeq" id="WP_322787623.1">
    <property type="nucleotide sequence ID" value="NZ_FONT01000014.1"/>
</dbReference>
<dbReference type="EMBL" id="FONT01000014">
    <property type="protein sequence ID" value="SFF05448.1"/>
    <property type="molecule type" value="Genomic_DNA"/>
</dbReference>
<keyword evidence="3" id="KW-1185">Reference proteome</keyword>
<dbReference type="InterPro" id="IPR014922">
    <property type="entry name" value="YdhG-like"/>
</dbReference>
<dbReference type="Gene3D" id="3.90.1150.200">
    <property type="match status" value="1"/>
</dbReference>
<proteinExistence type="predicted"/>
<evidence type="ECO:0000313" key="3">
    <source>
        <dbReference type="Proteomes" id="UP000199516"/>
    </source>
</evidence>
<dbReference type="Proteomes" id="UP000199516">
    <property type="component" value="Unassembled WGS sequence"/>
</dbReference>
<sequence length="146" mass="16931">MSDIDPYMEEVDPKWKEAFVKLKKVIDDHIPNGFEENFQNGMPTYIVPLSTYPEGYLGKKDTPLPFISIAAQKRHIALYHLGLYAEPELLEWFQEEYPNHMTTKLNMGKSCIRFTNSNNIPFSLLGQLVSKMTVNDWIALYEGQKK</sequence>
<protein>
    <recommendedName>
        <fullName evidence="1">YdhG-like domain-containing protein</fullName>
    </recommendedName>
</protein>
<dbReference type="SUPFAM" id="SSF159888">
    <property type="entry name" value="YdhG-like"/>
    <property type="match status" value="1"/>
</dbReference>
<organism evidence="2 3">
    <name type="scientific">Alteribacillus iranensis</name>
    <dbReference type="NCBI Taxonomy" id="930128"/>
    <lineage>
        <taxon>Bacteria</taxon>
        <taxon>Bacillati</taxon>
        <taxon>Bacillota</taxon>
        <taxon>Bacilli</taxon>
        <taxon>Bacillales</taxon>
        <taxon>Bacillaceae</taxon>
        <taxon>Alteribacillus</taxon>
    </lineage>
</organism>
<reference evidence="2 3" key="1">
    <citation type="submission" date="2016-10" db="EMBL/GenBank/DDBJ databases">
        <authorList>
            <person name="de Groot N.N."/>
        </authorList>
    </citation>
    <scope>NUCLEOTIDE SEQUENCE [LARGE SCALE GENOMIC DNA]</scope>
    <source>
        <strain evidence="2 3">DSM 23995</strain>
    </source>
</reference>
<gene>
    <name evidence="2" type="ORF">SAMN05192532_1146</name>
</gene>
<evidence type="ECO:0000313" key="2">
    <source>
        <dbReference type="EMBL" id="SFF05448.1"/>
    </source>
</evidence>